<dbReference type="PROSITE" id="PS50042">
    <property type="entry name" value="CNMP_BINDING_3"/>
    <property type="match status" value="1"/>
</dbReference>
<dbReference type="SMART" id="SM00419">
    <property type="entry name" value="HTH_CRP"/>
    <property type="match status" value="1"/>
</dbReference>
<dbReference type="GO" id="GO:0003677">
    <property type="term" value="F:DNA binding"/>
    <property type="evidence" value="ECO:0007669"/>
    <property type="project" value="UniProtKB-KW"/>
</dbReference>
<evidence type="ECO:0000313" key="7">
    <source>
        <dbReference type="Proteomes" id="UP000184212"/>
    </source>
</evidence>
<dbReference type="Proteomes" id="UP000184212">
    <property type="component" value="Unassembled WGS sequence"/>
</dbReference>
<keyword evidence="6" id="KW-0808">Transferase</keyword>
<dbReference type="PROSITE" id="PS51063">
    <property type="entry name" value="HTH_CRP_2"/>
    <property type="match status" value="1"/>
</dbReference>
<dbReference type="InterPro" id="IPR012318">
    <property type="entry name" value="HTH_CRP"/>
</dbReference>
<sequence>MRILIYWNKLPQDQRTMLRNFLSENFRLKTDQLFEVLTVEEQDSLMGSGVTHEYKKGEIIFREGGIPTGIFYIKAGRVKKYKTNPKGNEHIFYLCSQGELLGYHALLGEEYYMDSAATIEISLITFIPKDGFLKVLRSSTTFSNALLKALGHEFSFFANSISNLATKSVKERLAFNLLILDEKFKNKDLPHEGNEIILSRTDLTNMVGTAKETLVRLLQEFMRAGLIEKTDKTIRILDRKALVKEANLMGSNTKKL</sequence>
<feature type="domain" description="HTH crp-type" evidence="5">
    <location>
        <begin position="167"/>
        <end position="240"/>
    </location>
</feature>
<dbReference type="GO" id="GO:0003700">
    <property type="term" value="F:DNA-binding transcription factor activity"/>
    <property type="evidence" value="ECO:0007669"/>
    <property type="project" value="TreeGrafter"/>
</dbReference>
<dbReference type="GO" id="GO:0016301">
    <property type="term" value="F:kinase activity"/>
    <property type="evidence" value="ECO:0007669"/>
    <property type="project" value="UniProtKB-KW"/>
</dbReference>
<dbReference type="EMBL" id="FQWQ01000001">
    <property type="protein sequence ID" value="SHG77015.1"/>
    <property type="molecule type" value="Genomic_DNA"/>
</dbReference>
<evidence type="ECO:0000256" key="3">
    <source>
        <dbReference type="ARBA" id="ARBA00023163"/>
    </source>
</evidence>
<dbReference type="Gene3D" id="2.60.120.10">
    <property type="entry name" value="Jelly Rolls"/>
    <property type="match status" value="1"/>
</dbReference>
<dbReference type="GO" id="GO:0005829">
    <property type="term" value="C:cytosol"/>
    <property type="evidence" value="ECO:0007669"/>
    <property type="project" value="TreeGrafter"/>
</dbReference>
<dbReference type="SUPFAM" id="SSF51206">
    <property type="entry name" value="cAMP-binding domain-like"/>
    <property type="match status" value="1"/>
</dbReference>
<dbReference type="InterPro" id="IPR014710">
    <property type="entry name" value="RmlC-like_jellyroll"/>
</dbReference>
<dbReference type="InterPro" id="IPR018490">
    <property type="entry name" value="cNMP-bd_dom_sf"/>
</dbReference>
<feature type="domain" description="Cyclic nucleotide-binding" evidence="4">
    <location>
        <begin position="33"/>
        <end position="119"/>
    </location>
</feature>
<dbReference type="PANTHER" id="PTHR24567">
    <property type="entry name" value="CRP FAMILY TRANSCRIPTIONAL REGULATORY PROTEIN"/>
    <property type="match status" value="1"/>
</dbReference>
<dbReference type="CDD" id="cd00038">
    <property type="entry name" value="CAP_ED"/>
    <property type="match status" value="1"/>
</dbReference>
<evidence type="ECO:0000256" key="1">
    <source>
        <dbReference type="ARBA" id="ARBA00023015"/>
    </source>
</evidence>
<dbReference type="InterPro" id="IPR050397">
    <property type="entry name" value="Env_Response_Regulators"/>
</dbReference>
<dbReference type="Pfam" id="PF13545">
    <property type="entry name" value="HTH_Crp_2"/>
    <property type="match status" value="1"/>
</dbReference>
<dbReference type="InterPro" id="IPR036388">
    <property type="entry name" value="WH-like_DNA-bd_sf"/>
</dbReference>
<keyword evidence="1" id="KW-0805">Transcription regulation</keyword>
<dbReference type="PANTHER" id="PTHR24567:SF26">
    <property type="entry name" value="REGULATORY PROTEIN YEIL"/>
    <property type="match status" value="1"/>
</dbReference>
<evidence type="ECO:0000256" key="2">
    <source>
        <dbReference type="ARBA" id="ARBA00023125"/>
    </source>
</evidence>
<gene>
    <name evidence="6" type="ORF">SAMN04488109_1758</name>
</gene>
<dbReference type="OrthoDB" id="9127033at2"/>
<accession>A0A1M5MI94</accession>
<protein>
    <submittedName>
        <fullName evidence="6">cAMP-binding domain of CRP or a regulatory subunit of cAMP-dependent protein kinases</fullName>
    </submittedName>
</protein>
<dbReference type="InterPro" id="IPR000595">
    <property type="entry name" value="cNMP-bd_dom"/>
</dbReference>
<proteinExistence type="predicted"/>
<dbReference type="InterPro" id="IPR036390">
    <property type="entry name" value="WH_DNA-bd_sf"/>
</dbReference>
<dbReference type="SUPFAM" id="SSF46785">
    <property type="entry name" value="Winged helix' DNA-binding domain"/>
    <property type="match status" value="1"/>
</dbReference>
<name>A0A1M5MI94_9BACT</name>
<keyword evidence="2" id="KW-0238">DNA-binding</keyword>
<dbReference type="AlphaFoldDB" id="A0A1M5MI94"/>
<evidence type="ECO:0000313" key="6">
    <source>
        <dbReference type="EMBL" id="SHG77015.1"/>
    </source>
</evidence>
<keyword evidence="3" id="KW-0804">Transcription</keyword>
<keyword evidence="7" id="KW-1185">Reference proteome</keyword>
<evidence type="ECO:0000259" key="4">
    <source>
        <dbReference type="PROSITE" id="PS50042"/>
    </source>
</evidence>
<reference evidence="6 7" key="1">
    <citation type="submission" date="2016-11" db="EMBL/GenBank/DDBJ databases">
        <authorList>
            <person name="Jaros S."/>
            <person name="Januszkiewicz K."/>
            <person name="Wedrychowicz H."/>
        </authorList>
    </citation>
    <scope>NUCLEOTIDE SEQUENCE [LARGE SCALE GENOMIC DNA]</scope>
    <source>
        <strain evidence="6 7">DSM 24574</strain>
    </source>
</reference>
<dbReference type="Gene3D" id="1.10.10.10">
    <property type="entry name" value="Winged helix-like DNA-binding domain superfamily/Winged helix DNA-binding domain"/>
    <property type="match status" value="1"/>
</dbReference>
<organism evidence="6 7">
    <name type="scientific">Chryseolinea serpens</name>
    <dbReference type="NCBI Taxonomy" id="947013"/>
    <lineage>
        <taxon>Bacteria</taxon>
        <taxon>Pseudomonadati</taxon>
        <taxon>Bacteroidota</taxon>
        <taxon>Cytophagia</taxon>
        <taxon>Cytophagales</taxon>
        <taxon>Fulvivirgaceae</taxon>
        <taxon>Chryseolinea</taxon>
    </lineage>
</organism>
<dbReference type="SMART" id="SM00100">
    <property type="entry name" value="cNMP"/>
    <property type="match status" value="1"/>
</dbReference>
<keyword evidence="6" id="KW-0418">Kinase</keyword>
<dbReference type="Pfam" id="PF00027">
    <property type="entry name" value="cNMP_binding"/>
    <property type="match status" value="1"/>
</dbReference>
<dbReference type="STRING" id="947013.SAMN04488109_1758"/>
<evidence type="ECO:0000259" key="5">
    <source>
        <dbReference type="PROSITE" id="PS51063"/>
    </source>
</evidence>